<dbReference type="PANTHER" id="PTHR43761">
    <property type="entry name" value="D-ISOMER SPECIFIC 2-HYDROXYACID DEHYDROGENASE FAMILY PROTEIN (AFU_ORTHOLOGUE AFUA_1G13630)"/>
    <property type="match status" value="1"/>
</dbReference>
<keyword evidence="2 4" id="KW-0560">Oxidoreductase</keyword>
<dbReference type="Pfam" id="PF02826">
    <property type="entry name" value="2-Hacid_dh_C"/>
    <property type="match status" value="1"/>
</dbReference>
<dbReference type="EMBL" id="JAVRHX010000007">
    <property type="protein sequence ID" value="MDT0596499.1"/>
    <property type="molecule type" value="Genomic_DNA"/>
</dbReference>
<dbReference type="Proteomes" id="UP001253545">
    <property type="component" value="Unassembled WGS sequence"/>
</dbReference>
<evidence type="ECO:0000313" key="8">
    <source>
        <dbReference type="Proteomes" id="UP001253545"/>
    </source>
</evidence>
<evidence type="ECO:0000313" key="7">
    <source>
        <dbReference type="EMBL" id="MDT0596499.1"/>
    </source>
</evidence>
<evidence type="ECO:0000256" key="4">
    <source>
        <dbReference type="RuleBase" id="RU003719"/>
    </source>
</evidence>
<dbReference type="InterPro" id="IPR029753">
    <property type="entry name" value="D-isomer_DH_CS"/>
</dbReference>
<dbReference type="PROSITE" id="PS00671">
    <property type="entry name" value="D_2_HYDROXYACID_DH_3"/>
    <property type="match status" value="1"/>
</dbReference>
<protein>
    <submittedName>
        <fullName evidence="7">D-2-hydroxyacid dehydrogenase</fullName>
    </submittedName>
</protein>
<dbReference type="RefSeq" id="WP_311370022.1">
    <property type="nucleotide sequence ID" value="NZ_JAVRHX010000007.1"/>
</dbReference>
<dbReference type="Gene3D" id="3.40.50.720">
    <property type="entry name" value="NAD(P)-binding Rossmann-like Domain"/>
    <property type="match status" value="2"/>
</dbReference>
<evidence type="ECO:0000259" key="6">
    <source>
        <dbReference type="Pfam" id="PF02826"/>
    </source>
</evidence>
<organism evidence="7 8">
    <name type="scientific">Glaciecola petra</name>
    <dbReference type="NCBI Taxonomy" id="3075602"/>
    <lineage>
        <taxon>Bacteria</taxon>
        <taxon>Pseudomonadati</taxon>
        <taxon>Pseudomonadota</taxon>
        <taxon>Gammaproteobacteria</taxon>
        <taxon>Alteromonadales</taxon>
        <taxon>Alteromonadaceae</taxon>
        <taxon>Glaciecola</taxon>
    </lineage>
</organism>
<dbReference type="SUPFAM" id="SSF51735">
    <property type="entry name" value="NAD(P)-binding Rossmann-fold domains"/>
    <property type="match status" value="1"/>
</dbReference>
<evidence type="ECO:0000259" key="5">
    <source>
        <dbReference type="Pfam" id="PF00389"/>
    </source>
</evidence>
<keyword evidence="3" id="KW-0520">NAD</keyword>
<dbReference type="InterPro" id="IPR050418">
    <property type="entry name" value="D-iso_2-hydroxyacid_DH_PdxB"/>
</dbReference>
<keyword evidence="8" id="KW-1185">Reference proteome</keyword>
<reference evidence="7 8" key="1">
    <citation type="submission" date="2023-09" db="EMBL/GenBank/DDBJ databases">
        <authorList>
            <person name="Rey-Velasco X."/>
        </authorList>
    </citation>
    <scope>NUCLEOTIDE SEQUENCE [LARGE SCALE GENOMIC DNA]</scope>
    <source>
        <strain evidence="7 8">P117</strain>
    </source>
</reference>
<gene>
    <name evidence="7" type="ORF">RM552_16710</name>
</gene>
<evidence type="ECO:0000256" key="3">
    <source>
        <dbReference type="ARBA" id="ARBA00023027"/>
    </source>
</evidence>
<dbReference type="Pfam" id="PF00389">
    <property type="entry name" value="2-Hacid_dh"/>
    <property type="match status" value="1"/>
</dbReference>
<feature type="domain" description="D-isomer specific 2-hydroxyacid dehydrogenase NAD-binding" evidence="6">
    <location>
        <begin position="108"/>
        <end position="288"/>
    </location>
</feature>
<feature type="domain" description="D-isomer specific 2-hydroxyacid dehydrogenase catalytic" evidence="5">
    <location>
        <begin position="31"/>
        <end position="319"/>
    </location>
</feature>
<dbReference type="PANTHER" id="PTHR43761:SF1">
    <property type="entry name" value="D-ISOMER SPECIFIC 2-HYDROXYACID DEHYDROGENASE CATALYTIC DOMAIN-CONTAINING PROTEIN-RELATED"/>
    <property type="match status" value="1"/>
</dbReference>
<sequence>MKKIVFLDADTLGHDIEMRKPNFQHIWQSYPKTQYSELFDRANEADIIITNKVNLDANTLAQLPKLTHVAVAATGTNCVDLIAAKNLNIGVSNVPGYGTNSVVEHVYSMILALRKGLIPYKQDIKDGKWQQSEQFCFYNQSLQDIRATTIGIVGTGSIALAVAKIAEAFGMHVMFHSVSGRTDLPGYALVNFEELLQHSDIVSIHCPLSPKSENMFGPEAFTHMKPNALLINTARGSIVNLDALYEALLERQLAGAGIDVATQEPPDNDAAILKLNHLPNCIVTPHTAWASEQARQVLVEEVIQNIEAAASDQARNIVNA</sequence>
<dbReference type="SUPFAM" id="SSF52283">
    <property type="entry name" value="Formate/glycerate dehydrogenase catalytic domain-like"/>
    <property type="match status" value="1"/>
</dbReference>
<dbReference type="InterPro" id="IPR006140">
    <property type="entry name" value="D-isomer_DH_NAD-bd"/>
</dbReference>
<accession>A0ABU2ZW21</accession>
<evidence type="ECO:0000256" key="2">
    <source>
        <dbReference type="ARBA" id="ARBA00023002"/>
    </source>
</evidence>
<evidence type="ECO:0000256" key="1">
    <source>
        <dbReference type="ARBA" id="ARBA00005854"/>
    </source>
</evidence>
<dbReference type="InterPro" id="IPR006139">
    <property type="entry name" value="D-isomer_2_OHA_DH_cat_dom"/>
</dbReference>
<proteinExistence type="inferred from homology"/>
<comment type="caution">
    <text evidence="7">The sequence shown here is derived from an EMBL/GenBank/DDBJ whole genome shotgun (WGS) entry which is preliminary data.</text>
</comment>
<dbReference type="InterPro" id="IPR036291">
    <property type="entry name" value="NAD(P)-bd_dom_sf"/>
</dbReference>
<name>A0ABU2ZW21_9ALTE</name>
<dbReference type="PROSITE" id="PS00670">
    <property type="entry name" value="D_2_HYDROXYACID_DH_2"/>
    <property type="match status" value="1"/>
</dbReference>
<comment type="similarity">
    <text evidence="1 4">Belongs to the D-isomer specific 2-hydroxyacid dehydrogenase family.</text>
</comment>
<dbReference type="CDD" id="cd12162">
    <property type="entry name" value="2-Hacid_dh_4"/>
    <property type="match status" value="1"/>
</dbReference>